<feature type="transmembrane region" description="Helical" evidence="9">
    <location>
        <begin position="41"/>
        <end position="61"/>
    </location>
</feature>
<dbReference type="InterPro" id="IPR037294">
    <property type="entry name" value="ABC_BtuC-like"/>
</dbReference>
<evidence type="ECO:0000313" key="10">
    <source>
        <dbReference type="EMBL" id="STC68239.1"/>
    </source>
</evidence>
<feature type="transmembrane region" description="Helical" evidence="9">
    <location>
        <begin position="351"/>
        <end position="372"/>
    </location>
</feature>
<dbReference type="PANTHER" id="PTHR30472:SF25">
    <property type="entry name" value="ABC TRANSPORTER PERMEASE PROTEIN MJ0876-RELATED"/>
    <property type="match status" value="1"/>
</dbReference>
<feature type="transmembrane region" description="Helical" evidence="9">
    <location>
        <begin position="322"/>
        <end position="339"/>
    </location>
</feature>
<protein>
    <submittedName>
        <fullName evidence="10">Iron ABC transporter permease</fullName>
    </submittedName>
</protein>
<feature type="transmembrane region" description="Helical" evidence="9">
    <location>
        <begin position="128"/>
        <end position="151"/>
    </location>
</feature>
<feature type="transmembrane region" description="Helical" evidence="9">
    <location>
        <begin position="163"/>
        <end position="183"/>
    </location>
</feature>
<evidence type="ECO:0000313" key="11">
    <source>
        <dbReference type="Proteomes" id="UP000254467"/>
    </source>
</evidence>
<dbReference type="GO" id="GO:0005886">
    <property type="term" value="C:plasma membrane"/>
    <property type="evidence" value="ECO:0007669"/>
    <property type="project" value="UniProtKB-SubCell"/>
</dbReference>
<feature type="transmembrane region" description="Helical" evidence="9">
    <location>
        <begin position="95"/>
        <end position="116"/>
    </location>
</feature>
<dbReference type="Pfam" id="PF01032">
    <property type="entry name" value="FecCD"/>
    <property type="match status" value="1"/>
</dbReference>
<evidence type="ECO:0000256" key="1">
    <source>
        <dbReference type="ARBA" id="ARBA00004651"/>
    </source>
</evidence>
<proteinExistence type="inferred from homology"/>
<keyword evidence="11" id="KW-1185">Reference proteome</keyword>
<sequence>MGAVNDTPKLAPGTSARAHKLAKSERDDATSRYKGYVGKKWLVIVIAILILLVAALLSVGMGSATMTIPESIGALFGGGNEQAQNIVTRLRLPRVLVAIAGGFGLAIAGAAFQSVLRNPLASPSTLGVAQGASFGASIGIVVFGAGTTAGVSAASPVQIDNPYIVTICAFSGAMLSTIVILGLSKFRQITPESMVLAGVALSSIFSAGTTLVQYFADDVQIAAVVFWTFGDLGRASYREILLVFIVVLAAAIYFLYNRWNYNAMESGETTAIGLGVNANQVRLGTMVMGTLVTSVVVSFVGIISFIGLIAPHIMRRFIGSDHRYLIPAAGVAGSLLLLLSDLTARMLMAPIILPIGAITSFLGGPMFLYLLFRGVNRR</sequence>
<evidence type="ECO:0000256" key="3">
    <source>
        <dbReference type="ARBA" id="ARBA00022448"/>
    </source>
</evidence>
<dbReference type="RefSeq" id="WP_018580555.1">
    <property type="nucleotide sequence ID" value="NZ_LDYD01000006.1"/>
</dbReference>
<keyword evidence="6 9" id="KW-1133">Transmembrane helix</keyword>
<evidence type="ECO:0000256" key="7">
    <source>
        <dbReference type="ARBA" id="ARBA00023136"/>
    </source>
</evidence>
<keyword evidence="5 9" id="KW-0812">Transmembrane</keyword>
<evidence type="ECO:0000256" key="8">
    <source>
        <dbReference type="SAM" id="MobiDB-lite"/>
    </source>
</evidence>
<comment type="similarity">
    <text evidence="2">Belongs to the binding-protein-dependent transport system permease family. FecCD subfamily.</text>
</comment>
<keyword evidence="7 9" id="KW-0472">Membrane</keyword>
<keyword evidence="3" id="KW-0813">Transport</keyword>
<dbReference type="AlphaFoldDB" id="A0A376CJD7"/>
<dbReference type="SUPFAM" id="SSF81345">
    <property type="entry name" value="ABC transporter involved in vitamin B12 uptake, BtuC"/>
    <property type="match status" value="1"/>
</dbReference>
<evidence type="ECO:0000256" key="4">
    <source>
        <dbReference type="ARBA" id="ARBA00022475"/>
    </source>
</evidence>
<dbReference type="EMBL" id="UFXQ01000001">
    <property type="protein sequence ID" value="STC68239.1"/>
    <property type="molecule type" value="Genomic_DNA"/>
</dbReference>
<feature type="transmembrane region" description="Helical" evidence="9">
    <location>
        <begin position="195"/>
        <end position="216"/>
    </location>
</feature>
<evidence type="ECO:0000256" key="5">
    <source>
        <dbReference type="ARBA" id="ARBA00022692"/>
    </source>
</evidence>
<feature type="transmembrane region" description="Helical" evidence="9">
    <location>
        <begin position="287"/>
        <end position="310"/>
    </location>
</feature>
<keyword evidence="4" id="KW-1003">Cell membrane</keyword>
<feature type="region of interest" description="Disordered" evidence="8">
    <location>
        <begin position="1"/>
        <end position="24"/>
    </location>
</feature>
<dbReference type="InterPro" id="IPR000522">
    <property type="entry name" value="ABC_transptr_permease_BtuC"/>
</dbReference>
<dbReference type="CDD" id="cd06550">
    <property type="entry name" value="TM_ABC_iron-siderophores_like"/>
    <property type="match status" value="1"/>
</dbReference>
<evidence type="ECO:0000256" key="2">
    <source>
        <dbReference type="ARBA" id="ARBA00007935"/>
    </source>
</evidence>
<dbReference type="PANTHER" id="PTHR30472">
    <property type="entry name" value="FERRIC ENTEROBACTIN TRANSPORT SYSTEM PERMEASE PROTEIN"/>
    <property type="match status" value="1"/>
</dbReference>
<reference evidence="10 11" key="1">
    <citation type="submission" date="2018-06" db="EMBL/GenBank/DDBJ databases">
        <authorList>
            <consortium name="Pathogen Informatics"/>
            <person name="Doyle S."/>
        </authorList>
    </citation>
    <scope>NUCLEOTIDE SEQUENCE [LARGE SCALE GENOMIC DNA]</scope>
    <source>
        <strain evidence="10 11">NCTC11862</strain>
    </source>
</reference>
<gene>
    <name evidence="10" type="primary">feuC_1</name>
    <name evidence="10" type="ORF">NCTC11862_00123</name>
</gene>
<dbReference type="STRING" id="35756.GCA_001044155_01381"/>
<evidence type="ECO:0000256" key="6">
    <source>
        <dbReference type="ARBA" id="ARBA00022989"/>
    </source>
</evidence>
<name>A0A376CJD7_9CORY</name>
<dbReference type="Proteomes" id="UP000254467">
    <property type="component" value="Unassembled WGS sequence"/>
</dbReference>
<evidence type="ECO:0000256" key="9">
    <source>
        <dbReference type="SAM" id="Phobius"/>
    </source>
</evidence>
<dbReference type="GO" id="GO:0033214">
    <property type="term" value="P:siderophore-iron import into cell"/>
    <property type="evidence" value="ECO:0007669"/>
    <property type="project" value="TreeGrafter"/>
</dbReference>
<feature type="transmembrane region" description="Helical" evidence="9">
    <location>
        <begin position="236"/>
        <end position="256"/>
    </location>
</feature>
<dbReference type="FunFam" id="1.10.3470.10:FF:000001">
    <property type="entry name" value="Vitamin B12 ABC transporter permease BtuC"/>
    <property type="match status" value="1"/>
</dbReference>
<dbReference type="GO" id="GO:0022857">
    <property type="term" value="F:transmembrane transporter activity"/>
    <property type="evidence" value="ECO:0007669"/>
    <property type="project" value="InterPro"/>
</dbReference>
<organism evidence="10 11">
    <name type="scientific">Corynebacterium pilosum</name>
    <dbReference type="NCBI Taxonomy" id="35756"/>
    <lineage>
        <taxon>Bacteria</taxon>
        <taxon>Bacillati</taxon>
        <taxon>Actinomycetota</taxon>
        <taxon>Actinomycetes</taxon>
        <taxon>Mycobacteriales</taxon>
        <taxon>Corynebacteriaceae</taxon>
        <taxon>Corynebacterium</taxon>
    </lineage>
</organism>
<accession>A0A376CJD7</accession>
<comment type="subcellular location">
    <subcellularLocation>
        <location evidence="1">Cell membrane</location>
        <topology evidence="1">Multi-pass membrane protein</topology>
    </subcellularLocation>
</comment>
<dbReference type="Gene3D" id="1.10.3470.10">
    <property type="entry name" value="ABC transporter involved in vitamin B12 uptake, BtuC"/>
    <property type="match status" value="1"/>
</dbReference>